<protein>
    <submittedName>
        <fullName evidence="1">Uncharacterized protein</fullName>
    </submittedName>
</protein>
<dbReference type="EMBL" id="FP929033">
    <property type="protein sequence ID" value="CBK69719.1"/>
    <property type="molecule type" value="Genomic_DNA"/>
</dbReference>
<reference evidence="1 2" key="1">
    <citation type="submission" date="2010-03" db="EMBL/GenBank/DDBJ databases">
        <title>The genome sequence of Bacteriodes xylanisolvens XB1A.</title>
        <authorList>
            <consortium name="metaHIT consortium -- http://www.metahit.eu/"/>
            <person name="Pajon A."/>
            <person name="Turner K."/>
            <person name="Parkhill J."/>
            <person name="Bernalier A."/>
        </authorList>
    </citation>
    <scope>NUCLEOTIDE SEQUENCE [LARGE SCALE GENOMIC DNA]</scope>
    <source>
        <strain evidence="1 2">XB1A</strain>
    </source>
</reference>
<dbReference type="Proteomes" id="UP000008795">
    <property type="component" value="Chromosome"/>
</dbReference>
<dbReference type="HOGENOM" id="CLU_3305109_0_0_10"/>
<accession>D6D6L6</accession>
<evidence type="ECO:0000313" key="2">
    <source>
        <dbReference type="Proteomes" id="UP000008795"/>
    </source>
</evidence>
<name>D6D6L6_9BACE</name>
<evidence type="ECO:0000313" key="1">
    <source>
        <dbReference type="EMBL" id="CBK69719.1"/>
    </source>
</evidence>
<organism evidence="1 2">
    <name type="scientific">Bacteroides xylanisolvens XB1A</name>
    <dbReference type="NCBI Taxonomy" id="657309"/>
    <lineage>
        <taxon>Bacteria</taxon>
        <taxon>Pseudomonadati</taxon>
        <taxon>Bacteroidota</taxon>
        <taxon>Bacteroidia</taxon>
        <taxon>Bacteroidales</taxon>
        <taxon>Bacteroidaceae</taxon>
        <taxon>Bacteroides</taxon>
    </lineage>
</organism>
<reference evidence="1 2" key="2">
    <citation type="submission" date="2010-03" db="EMBL/GenBank/DDBJ databases">
        <authorList>
            <person name="Pajon A."/>
        </authorList>
    </citation>
    <scope>NUCLEOTIDE SEQUENCE [LARGE SCALE GENOMIC DNA]</scope>
    <source>
        <strain evidence="1 2">XB1A</strain>
    </source>
</reference>
<dbReference type="PATRIC" id="fig|657309.4.peg.3874"/>
<sequence>MVLSLLFIGFIVIKFYKCTDKKDKQIKYPCLFARTGKYD</sequence>
<dbReference type="KEGG" id="bxy:BXY_48750"/>
<gene>
    <name evidence="1" type="ORF">BXY_48750</name>
</gene>
<proteinExistence type="predicted"/>
<dbReference type="AlphaFoldDB" id="D6D6L6"/>